<dbReference type="InterPro" id="IPR004046">
    <property type="entry name" value="GST_C"/>
</dbReference>
<dbReference type="Proteomes" id="UP000572268">
    <property type="component" value="Unassembled WGS sequence"/>
</dbReference>
<dbReference type="SFLD" id="SFLDG00363">
    <property type="entry name" value="AMPS_(cytGST):_Alpha-__Mu-__Pi"/>
    <property type="match status" value="1"/>
</dbReference>
<sequence length="421" mass="47457">SFTVFLSMAEYKLHYFDAPGAAEPIRIAFAVSGIPFDDCRIPFAEFPAKKPEFPLGQVPVLELKDGTMITQGFAILRYVGSLNPSVGLYPQSDLMKRLRIDELMDMVKDIQVKTAASMKMSEEMKMQTRKALAEEEIPFVFGKVNEMIGDKKFATGDKMTIVDLLLTNMMEVFTSGYIDGYPTTLCDAYTNLKRIQSNVHADPRVTAWREKREAFTHPTIRQMVLKLHYFDIAGIAFEDVRIKPADWPAKKEANVYPMNQLPGLEFEDGTMVCQSSAILRYIASLNPSANFYPADIRERLRVDEMLGIVADVRAKIGATIYMTDESQKEAARKVLAEETLPFYLARIEKIIDGHKFSVGDNLSIADLELVGMLEWLASGVLSGIPIDIVDGYPHLSKLRCLVGENPAVFLWREKREIKTQN</sequence>
<dbReference type="InterPro" id="IPR004045">
    <property type="entry name" value="Glutathione_S-Trfase_N"/>
</dbReference>
<proteinExistence type="predicted"/>
<evidence type="ECO:0000313" key="3">
    <source>
        <dbReference type="EMBL" id="KAF4660736.1"/>
    </source>
</evidence>
<dbReference type="SFLD" id="SFLDG01205">
    <property type="entry name" value="AMPS.1"/>
    <property type="match status" value="1"/>
</dbReference>
<dbReference type="Gene3D" id="3.40.30.10">
    <property type="entry name" value="Glutaredoxin"/>
    <property type="match status" value="2"/>
</dbReference>
<dbReference type="InterPro" id="IPR050213">
    <property type="entry name" value="GST_superfamily"/>
</dbReference>
<reference evidence="3 4" key="1">
    <citation type="submission" date="2020-04" db="EMBL/GenBank/DDBJ databases">
        <title>Perkinsus olseni comparative genomics.</title>
        <authorList>
            <person name="Bogema D.R."/>
        </authorList>
    </citation>
    <scope>NUCLEOTIDE SEQUENCE [LARGE SCALE GENOMIC DNA]</scope>
    <source>
        <strain evidence="3">ATCC PRA-31</strain>
    </source>
</reference>
<dbReference type="InterPro" id="IPR040079">
    <property type="entry name" value="Glutathione_S-Trfase"/>
</dbReference>
<dbReference type="PROSITE" id="PS50404">
    <property type="entry name" value="GST_NTER"/>
    <property type="match status" value="2"/>
</dbReference>
<evidence type="ECO:0000259" key="1">
    <source>
        <dbReference type="PROSITE" id="PS50404"/>
    </source>
</evidence>
<dbReference type="CDD" id="cd03192">
    <property type="entry name" value="GST_C_Sigma_like"/>
    <property type="match status" value="1"/>
</dbReference>
<dbReference type="Pfam" id="PF02798">
    <property type="entry name" value="GST_N"/>
    <property type="match status" value="2"/>
</dbReference>
<feature type="domain" description="GST N-terminal" evidence="1">
    <location>
        <begin position="210"/>
        <end position="290"/>
    </location>
</feature>
<feature type="domain" description="GST C-terminal" evidence="2">
    <location>
        <begin position="93"/>
        <end position="218"/>
    </location>
</feature>
<feature type="domain" description="GST C-terminal" evidence="2">
    <location>
        <begin position="295"/>
        <end position="421"/>
    </location>
</feature>
<dbReference type="PROSITE" id="PS50405">
    <property type="entry name" value="GST_CTER"/>
    <property type="match status" value="2"/>
</dbReference>
<name>A0A7J6LNM8_PEROL</name>
<dbReference type="SUPFAM" id="SSF47616">
    <property type="entry name" value="GST C-terminal domain-like"/>
    <property type="match status" value="2"/>
</dbReference>
<evidence type="ECO:0008006" key="5">
    <source>
        <dbReference type="Google" id="ProtNLM"/>
    </source>
</evidence>
<dbReference type="SUPFAM" id="SSF52833">
    <property type="entry name" value="Thioredoxin-like"/>
    <property type="match status" value="2"/>
</dbReference>
<dbReference type="SFLD" id="SFLDS00019">
    <property type="entry name" value="Glutathione_Transferase_(cytos"/>
    <property type="match status" value="2"/>
</dbReference>
<dbReference type="PANTHER" id="PTHR11571:SF252">
    <property type="entry name" value="GLUTATHIONE S-TRANSFERASE"/>
    <property type="match status" value="1"/>
</dbReference>
<dbReference type="Pfam" id="PF14497">
    <property type="entry name" value="GST_C_3"/>
    <property type="match status" value="2"/>
</dbReference>
<evidence type="ECO:0000313" key="4">
    <source>
        <dbReference type="Proteomes" id="UP000572268"/>
    </source>
</evidence>
<dbReference type="AlphaFoldDB" id="A0A7J6LNM8"/>
<dbReference type="InterPro" id="IPR036249">
    <property type="entry name" value="Thioredoxin-like_sf"/>
</dbReference>
<dbReference type="InterPro" id="IPR036282">
    <property type="entry name" value="Glutathione-S-Trfase_C_sf"/>
</dbReference>
<dbReference type="EMBL" id="JABANN010000377">
    <property type="protein sequence ID" value="KAF4660736.1"/>
    <property type="molecule type" value="Genomic_DNA"/>
</dbReference>
<evidence type="ECO:0000259" key="2">
    <source>
        <dbReference type="PROSITE" id="PS50405"/>
    </source>
</evidence>
<accession>A0A7J6LNM8</accession>
<dbReference type="Gene3D" id="1.20.1050.10">
    <property type="match status" value="2"/>
</dbReference>
<dbReference type="GO" id="GO:0004364">
    <property type="term" value="F:glutathione transferase activity"/>
    <property type="evidence" value="ECO:0007669"/>
    <property type="project" value="TreeGrafter"/>
</dbReference>
<gene>
    <name evidence="3" type="ORF">FOL46_005996</name>
</gene>
<feature type="domain" description="GST N-terminal" evidence="1">
    <location>
        <begin position="9"/>
        <end position="87"/>
    </location>
</feature>
<feature type="non-terminal residue" evidence="3">
    <location>
        <position position="1"/>
    </location>
</feature>
<dbReference type="InterPro" id="IPR010987">
    <property type="entry name" value="Glutathione-S-Trfase_C-like"/>
</dbReference>
<dbReference type="PANTHER" id="PTHR11571">
    <property type="entry name" value="GLUTATHIONE S-TRANSFERASE"/>
    <property type="match status" value="1"/>
</dbReference>
<protein>
    <recommendedName>
        <fullName evidence="5">Glutathione Stransferase</fullName>
    </recommendedName>
</protein>
<comment type="caution">
    <text evidence="3">The sequence shown here is derived from an EMBL/GenBank/DDBJ whole genome shotgun (WGS) entry which is preliminary data.</text>
</comment>
<dbReference type="CDD" id="cd03039">
    <property type="entry name" value="GST_N_Sigma_like"/>
    <property type="match status" value="2"/>
</dbReference>
<dbReference type="GO" id="GO:0006749">
    <property type="term" value="P:glutathione metabolic process"/>
    <property type="evidence" value="ECO:0007669"/>
    <property type="project" value="TreeGrafter"/>
</dbReference>
<organism evidence="3 4">
    <name type="scientific">Perkinsus olseni</name>
    <name type="common">Perkinsus atlanticus</name>
    <dbReference type="NCBI Taxonomy" id="32597"/>
    <lineage>
        <taxon>Eukaryota</taxon>
        <taxon>Sar</taxon>
        <taxon>Alveolata</taxon>
        <taxon>Perkinsozoa</taxon>
        <taxon>Perkinsea</taxon>
        <taxon>Perkinsida</taxon>
        <taxon>Perkinsidae</taxon>
        <taxon>Perkinsus</taxon>
    </lineage>
</organism>